<dbReference type="OrthoDB" id="2245989at2759"/>
<gene>
    <name evidence="1" type="ORF">AOQ84DRAFT_311937</name>
</gene>
<organism evidence="1 2">
    <name type="scientific">Glonium stellatum</name>
    <dbReference type="NCBI Taxonomy" id="574774"/>
    <lineage>
        <taxon>Eukaryota</taxon>
        <taxon>Fungi</taxon>
        <taxon>Dikarya</taxon>
        <taxon>Ascomycota</taxon>
        <taxon>Pezizomycotina</taxon>
        <taxon>Dothideomycetes</taxon>
        <taxon>Pleosporomycetidae</taxon>
        <taxon>Gloniales</taxon>
        <taxon>Gloniaceae</taxon>
        <taxon>Glonium</taxon>
    </lineage>
</organism>
<dbReference type="Pfam" id="PF11905">
    <property type="entry name" value="DUF3425"/>
    <property type="match status" value="1"/>
</dbReference>
<dbReference type="PANTHER" id="PTHR38116:SF9">
    <property type="entry name" value="BZIP DOMAIN-CONTAINING PROTEIN"/>
    <property type="match status" value="1"/>
</dbReference>
<sequence length="103" mass="11663">MMGLTCSTSVPSKSRPVSLGIPLSLHPTTLQLTTIHVSWIDRFPFPHMRDTMITMSAVIDEEEFLRDLFTSPSFTLKAGKSSWDPEAWAIEKAFAEKWGFLLF</sequence>
<name>A0A8E2F955_9PEZI</name>
<accession>A0A8E2F955</accession>
<evidence type="ECO:0000313" key="2">
    <source>
        <dbReference type="Proteomes" id="UP000250140"/>
    </source>
</evidence>
<keyword evidence="2" id="KW-1185">Reference proteome</keyword>
<dbReference type="InterPro" id="IPR021833">
    <property type="entry name" value="DUF3425"/>
</dbReference>
<proteinExistence type="predicted"/>
<evidence type="ECO:0000313" key="1">
    <source>
        <dbReference type="EMBL" id="OCL12608.1"/>
    </source>
</evidence>
<dbReference type="PANTHER" id="PTHR38116">
    <property type="entry name" value="CHROMOSOME 7, WHOLE GENOME SHOTGUN SEQUENCE"/>
    <property type="match status" value="1"/>
</dbReference>
<reference evidence="1 2" key="1">
    <citation type="journal article" date="2016" name="Nat. Commun.">
        <title>Ectomycorrhizal ecology is imprinted in the genome of the dominant symbiotic fungus Cenococcum geophilum.</title>
        <authorList>
            <consortium name="DOE Joint Genome Institute"/>
            <person name="Peter M."/>
            <person name="Kohler A."/>
            <person name="Ohm R.A."/>
            <person name="Kuo A."/>
            <person name="Krutzmann J."/>
            <person name="Morin E."/>
            <person name="Arend M."/>
            <person name="Barry K.W."/>
            <person name="Binder M."/>
            <person name="Choi C."/>
            <person name="Clum A."/>
            <person name="Copeland A."/>
            <person name="Grisel N."/>
            <person name="Haridas S."/>
            <person name="Kipfer T."/>
            <person name="LaButti K."/>
            <person name="Lindquist E."/>
            <person name="Lipzen A."/>
            <person name="Maire R."/>
            <person name="Meier B."/>
            <person name="Mihaltcheva S."/>
            <person name="Molinier V."/>
            <person name="Murat C."/>
            <person name="Poggeler S."/>
            <person name="Quandt C.A."/>
            <person name="Sperisen C."/>
            <person name="Tritt A."/>
            <person name="Tisserant E."/>
            <person name="Crous P.W."/>
            <person name="Henrissat B."/>
            <person name="Nehls U."/>
            <person name="Egli S."/>
            <person name="Spatafora J.W."/>
            <person name="Grigoriev I.V."/>
            <person name="Martin F.M."/>
        </authorList>
    </citation>
    <scope>NUCLEOTIDE SEQUENCE [LARGE SCALE GENOMIC DNA]</scope>
    <source>
        <strain evidence="1 2">CBS 207.34</strain>
    </source>
</reference>
<dbReference type="Proteomes" id="UP000250140">
    <property type="component" value="Unassembled WGS sequence"/>
</dbReference>
<protein>
    <submittedName>
        <fullName evidence="1">Uncharacterized protein</fullName>
    </submittedName>
</protein>
<dbReference type="AlphaFoldDB" id="A0A8E2F955"/>
<dbReference type="EMBL" id="KV748854">
    <property type="protein sequence ID" value="OCL12608.1"/>
    <property type="molecule type" value="Genomic_DNA"/>
</dbReference>